<sequence>RNQEALQLLRRGVAAGRRKYWTDSVEVFNFHLDFLLAESAAAWEHGGRRERALKHAERAVAARRKDMGPREDHKCILIHSLVTLSNCLSTLGRNDEALMAAEEAVSIYTENTPHMWGDLLYTIRKQELGANAFHALSLRLVTSGKAQPALLNAEKATELYRELVALAPRHLPTLASSLQNLGSIRWDVGRRDEAVAACEEAVGIMRKVSSPETYFLPALAEALEQLA</sequence>
<comment type="caution">
    <text evidence="1">The sequence shown here is derived from an EMBL/GenBank/DDBJ whole genome shotgun (WGS) entry which is preliminary data.</text>
</comment>
<evidence type="ECO:0000313" key="2">
    <source>
        <dbReference type="Proteomes" id="UP001218218"/>
    </source>
</evidence>
<feature type="non-terminal residue" evidence="1">
    <location>
        <position position="227"/>
    </location>
</feature>
<keyword evidence="2" id="KW-1185">Reference proteome</keyword>
<dbReference type="PANTHER" id="PTHR19959">
    <property type="entry name" value="KINESIN LIGHT CHAIN"/>
    <property type="match status" value="1"/>
</dbReference>
<feature type="non-terminal residue" evidence="1">
    <location>
        <position position="1"/>
    </location>
</feature>
<dbReference type="SUPFAM" id="SSF48452">
    <property type="entry name" value="TPR-like"/>
    <property type="match status" value="1"/>
</dbReference>
<organism evidence="1 2">
    <name type="scientific">Mycena albidolilacea</name>
    <dbReference type="NCBI Taxonomy" id="1033008"/>
    <lineage>
        <taxon>Eukaryota</taxon>
        <taxon>Fungi</taxon>
        <taxon>Dikarya</taxon>
        <taxon>Basidiomycota</taxon>
        <taxon>Agaricomycotina</taxon>
        <taxon>Agaricomycetes</taxon>
        <taxon>Agaricomycetidae</taxon>
        <taxon>Agaricales</taxon>
        <taxon>Marasmiineae</taxon>
        <taxon>Mycenaceae</taxon>
        <taxon>Mycena</taxon>
    </lineage>
</organism>
<dbReference type="Proteomes" id="UP001218218">
    <property type="component" value="Unassembled WGS sequence"/>
</dbReference>
<dbReference type="Pfam" id="PF13181">
    <property type="entry name" value="TPR_8"/>
    <property type="match status" value="1"/>
</dbReference>
<protein>
    <submittedName>
        <fullName evidence="1">Uncharacterized protein</fullName>
    </submittedName>
</protein>
<dbReference type="PANTHER" id="PTHR19959:SF119">
    <property type="entry name" value="FUNGAL LIPASE-LIKE DOMAIN-CONTAINING PROTEIN"/>
    <property type="match status" value="1"/>
</dbReference>
<dbReference type="Gene3D" id="1.25.40.10">
    <property type="entry name" value="Tetratricopeptide repeat domain"/>
    <property type="match status" value="2"/>
</dbReference>
<dbReference type="EMBL" id="JARIHO010000016">
    <property type="protein sequence ID" value="KAJ7348976.1"/>
    <property type="molecule type" value="Genomic_DNA"/>
</dbReference>
<evidence type="ECO:0000313" key="1">
    <source>
        <dbReference type="EMBL" id="KAJ7348976.1"/>
    </source>
</evidence>
<gene>
    <name evidence="1" type="ORF">DFH08DRAFT_625130</name>
</gene>
<dbReference type="AlphaFoldDB" id="A0AAD7A4P8"/>
<reference evidence="1" key="1">
    <citation type="submission" date="2023-03" db="EMBL/GenBank/DDBJ databases">
        <title>Massive genome expansion in bonnet fungi (Mycena s.s.) driven by repeated elements and novel gene families across ecological guilds.</title>
        <authorList>
            <consortium name="Lawrence Berkeley National Laboratory"/>
            <person name="Harder C.B."/>
            <person name="Miyauchi S."/>
            <person name="Viragh M."/>
            <person name="Kuo A."/>
            <person name="Thoen E."/>
            <person name="Andreopoulos B."/>
            <person name="Lu D."/>
            <person name="Skrede I."/>
            <person name="Drula E."/>
            <person name="Henrissat B."/>
            <person name="Morin E."/>
            <person name="Kohler A."/>
            <person name="Barry K."/>
            <person name="LaButti K."/>
            <person name="Morin E."/>
            <person name="Salamov A."/>
            <person name="Lipzen A."/>
            <person name="Mereny Z."/>
            <person name="Hegedus B."/>
            <person name="Baldrian P."/>
            <person name="Stursova M."/>
            <person name="Weitz H."/>
            <person name="Taylor A."/>
            <person name="Grigoriev I.V."/>
            <person name="Nagy L.G."/>
            <person name="Martin F."/>
            <person name="Kauserud H."/>
        </authorList>
    </citation>
    <scope>NUCLEOTIDE SEQUENCE</scope>
    <source>
        <strain evidence="1">CBHHK002</strain>
    </source>
</reference>
<name>A0AAD7A4P8_9AGAR</name>
<proteinExistence type="predicted"/>
<dbReference type="InterPro" id="IPR019734">
    <property type="entry name" value="TPR_rpt"/>
</dbReference>
<dbReference type="Pfam" id="PF13374">
    <property type="entry name" value="TPR_10"/>
    <property type="match status" value="1"/>
</dbReference>
<accession>A0AAD7A4P8</accession>
<dbReference type="InterPro" id="IPR011990">
    <property type="entry name" value="TPR-like_helical_dom_sf"/>
</dbReference>